<organism evidence="1">
    <name type="scientific">Proboscia inermis</name>
    <dbReference type="NCBI Taxonomy" id="420281"/>
    <lineage>
        <taxon>Eukaryota</taxon>
        <taxon>Sar</taxon>
        <taxon>Stramenopiles</taxon>
        <taxon>Ochrophyta</taxon>
        <taxon>Bacillariophyta</taxon>
        <taxon>Coscinodiscophyceae</taxon>
        <taxon>Rhizosoleniophycidae</taxon>
        <taxon>Rhizosoleniales</taxon>
        <taxon>Rhizosoleniaceae</taxon>
        <taxon>Proboscia</taxon>
    </lineage>
</organism>
<dbReference type="EMBL" id="HBEL01024862">
    <property type="protein sequence ID" value="CAD8415445.1"/>
    <property type="molecule type" value="Transcribed_RNA"/>
</dbReference>
<dbReference type="AlphaFoldDB" id="A0A7S0GFX5"/>
<proteinExistence type="predicted"/>
<accession>A0A7S0GFX5</accession>
<evidence type="ECO:0000313" key="1">
    <source>
        <dbReference type="EMBL" id="CAD8415445.1"/>
    </source>
</evidence>
<reference evidence="1" key="1">
    <citation type="submission" date="2021-01" db="EMBL/GenBank/DDBJ databases">
        <authorList>
            <person name="Corre E."/>
            <person name="Pelletier E."/>
            <person name="Niang G."/>
            <person name="Scheremetjew M."/>
            <person name="Finn R."/>
            <person name="Kale V."/>
            <person name="Holt S."/>
            <person name="Cochrane G."/>
            <person name="Meng A."/>
            <person name="Brown T."/>
            <person name="Cohen L."/>
        </authorList>
    </citation>
    <scope>NUCLEOTIDE SEQUENCE</scope>
    <source>
        <strain evidence="1">CCAP1064/1</strain>
    </source>
</reference>
<protein>
    <submittedName>
        <fullName evidence="1">Uncharacterized protein</fullName>
    </submittedName>
</protein>
<gene>
    <name evidence="1" type="ORF">PINE0816_LOCUS11580</name>
</gene>
<name>A0A7S0GFX5_9STRA</name>
<sequence>MNCNFPIANGLDHWTQDLDRAIINYLAHTGSLACVCKTSKSTCLAQNAGRQCCETQQFYHPNGAVLLSTNSWGKSYINSESIQVQDRIILVKRGRMIIDSEDDDDGEDVDDDDEGSDWHGLTASQFEDKVIRNNWTWLCCTKGFYCTGCLAVTDATDVNDTDAAIRSNKDARKEEVKLYNFYQDSIKMIVR</sequence>